<dbReference type="InterPro" id="IPR036271">
    <property type="entry name" value="Tet_transcr_reg_TetR-rel_C_sf"/>
</dbReference>
<dbReference type="Gene3D" id="1.10.357.10">
    <property type="entry name" value="Tetracycline Repressor, domain 2"/>
    <property type="match status" value="1"/>
</dbReference>
<comment type="caution">
    <text evidence="4">The sequence shown here is derived from an EMBL/GenBank/DDBJ whole genome shotgun (WGS) entry which is preliminary data.</text>
</comment>
<dbReference type="PANTHER" id="PTHR43479">
    <property type="entry name" value="ACREF/ENVCD OPERON REPRESSOR-RELATED"/>
    <property type="match status" value="1"/>
</dbReference>
<dbReference type="PRINTS" id="PR00455">
    <property type="entry name" value="HTHTETR"/>
</dbReference>
<dbReference type="PANTHER" id="PTHR43479:SF11">
    <property type="entry name" value="ACREF_ENVCD OPERON REPRESSOR-RELATED"/>
    <property type="match status" value="1"/>
</dbReference>
<dbReference type="SUPFAM" id="SSF48498">
    <property type="entry name" value="Tetracyclin repressor-like, C-terminal domain"/>
    <property type="match status" value="1"/>
</dbReference>
<evidence type="ECO:0000259" key="3">
    <source>
        <dbReference type="PROSITE" id="PS50977"/>
    </source>
</evidence>
<dbReference type="Gene3D" id="1.10.10.60">
    <property type="entry name" value="Homeodomain-like"/>
    <property type="match status" value="1"/>
</dbReference>
<dbReference type="InterPro" id="IPR050624">
    <property type="entry name" value="HTH-type_Tx_Regulator"/>
</dbReference>
<reference evidence="5" key="2">
    <citation type="submission" date="2016-01" db="EMBL/GenBank/DDBJ databases">
        <title>Draft Genome Sequence of Paenibacillus amylolyticus Heshi-A3 that Was Isolated from Fermented Rice Bran with Aging Salted Mackerel, Which Was Named Heshiko as Traditional Fermented Seafood in Japan.</title>
        <authorList>
            <person name="Akuzawa S."/>
            <person name="Nakagawa J."/>
            <person name="Kanekatsu T."/>
            <person name="Kubota E."/>
            <person name="Ohtake R."/>
            <person name="Suzuki T."/>
            <person name="Kanesaki Y."/>
        </authorList>
    </citation>
    <scope>NUCLEOTIDE SEQUENCE [LARGE SCALE GENOMIC DNA]</scope>
    <source>
        <strain evidence="5">Heshi-A3</strain>
    </source>
</reference>
<evidence type="ECO:0000313" key="5">
    <source>
        <dbReference type="Proteomes" id="UP000069697"/>
    </source>
</evidence>
<keyword evidence="1 2" id="KW-0238">DNA-binding</keyword>
<dbReference type="SUPFAM" id="SSF46689">
    <property type="entry name" value="Homeodomain-like"/>
    <property type="match status" value="1"/>
</dbReference>
<gene>
    <name evidence="4" type="ORF">PAHA3_1867</name>
</gene>
<dbReference type="InterPro" id="IPR001647">
    <property type="entry name" value="HTH_TetR"/>
</dbReference>
<feature type="DNA-binding region" description="H-T-H motif" evidence="2">
    <location>
        <begin position="34"/>
        <end position="53"/>
    </location>
</feature>
<organism evidence="4 5">
    <name type="scientific">Paenibacillus amylolyticus</name>
    <dbReference type="NCBI Taxonomy" id="1451"/>
    <lineage>
        <taxon>Bacteria</taxon>
        <taxon>Bacillati</taxon>
        <taxon>Bacillota</taxon>
        <taxon>Bacilli</taxon>
        <taxon>Bacillales</taxon>
        <taxon>Paenibacillaceae</taxon>
        <taxon>Paenibacillus</taxon>
    </lineage>
</organism>
<dbReference type="PROSITE" id="PS50977">
    <property type="entry name" value="HTH_TETR_2"/>
    <property type="match status" value="1"/>
</dbReference>
<evidence type="ECO:0000313" key="4">
    <source>
        <dbReference type="EMBL" id="GAS81793.1"/>
    </source>
</evidence>
<proteinExistence type="predicted"/>
<accession>A0A100VL44</accession>
<dbReference type="GO" id="GO:0003677">
    <property type="term" value="F:DNA binding"/>
    <property type="evidence" value="ECO:0007669"/>
    <property type="project" value="UniProtKB-UniRule"/>
</dbReference>
<protein>
    <recommendedName>
        <fullName evidence="3">HTH tetR-type domain-containing protein</fullName>
    </recommendedName>
</protein>
<dbReference type="Pfam" id="PF00440">
    <property type="entry name" value="TetR_N"/>
    <property type="match status" value="1"/>
</dbReference>
<dbReference type="AlphaFoldDB" id="A0A100VL44"/>
<dbReference type="Proteomes" id="UP000069697">
    <property type="component" value="Unassembled WGS sequence"/>
</dbReference>
<evidence type="ECO:0000256" key="1">
    <source>
        <dbReference type="ARBA" id="ARBA00023125"/>
    </source>
</evidence>
<sequence>MNENWHQQLRNKNRDDLIEAGKELFLKYGLLQVKIKDVCTKAELSRVTFYKHFQSMDELLLAIQMQLIEHLTDEVSRTSTKDLNGREQLTVMLNAWVVFAQEHPDYIRFIQLFDINYEMYDFSPELREQYDKFNQNGKEKHFLLHALSIGVADGSIKNLSPPLELAQFIFTTLMGMLQRVVKIDPSKSSAMDTRMTEQFVKMLLHFVCSEETPEG</sequence>
<feature type="domain" description="HTH tetR-type" evidence="3">
    <location>
        <begin position="11"/>
        <end position="71"/>
    </location>
</feature>
<dbReference type="EMBL" id="BCNV01000001">
    <property type="protein sequence ID" value="GAS81793.1"/>
    <property type="molecule type" value="Genomic_DNA"/>
</dbReference>
<reference evidence="4 5" key="1">
    <citation type="journal article" date="2016" name="Genome Announc.">
        <title>Draft Genome Sequence of Paenibacillus amylolyticus Heshi-A3, Isolated from Fermented Rice Bran in a Japanese Fermented Seafood Dish.</title>
        <authorList>
            <person name="Akuzawa S."/>
            <person name="Nagaoka J."/>
            <person name="Kanekatsu M."/>
            <person name="Kubota E."/>
            <person name="Ohtake R."/>
            <person name="Suzuki T."/>
            <person name="Kanesaki Y."/>
        </authorList>
    </citation>
    <scope>NUCLEOTIDE SEQUENCE [LARGE SCALE GENOMIC DNA]</scope>
    <source>
        <strain evidence="4 5">Heshi-A3</strain>
    </source>
</reference>
<name>A0A100VL44_PAEAM</name>
<dbReference type="InterPro" id="IPR009057">
    <property type="entry name" value="Homeodomain-like_sf"/>
</dbReference>
<evidence type="ECO:0000256" key="2">
    <source>
        <dbReference type="PROSITE-ProRule" id="PRU00335"/>
    </source>
</evidence>